<sequence>MKKLKKLKAVFIMAMALAAVFQSCKKSADKPNYSSDKTKLAAETDSLTAVYNAAVEGKQAGDYVPGSKAALQTALSLAKSVVDGQFTQQQVNNAAANLMRAAAQFNVNLIQQISAANLVASWTFNGNPKDVSGNGHDGTLQTGWVGPYGAPAVDGATLPALVADRYGVANNAYHFNNGAYVEVPYDASLRPSSFTICAWIKPDVASNGNYIFSLDRWNGYKFQLQGGDLPFLTVMTSTGDHDQDDGGPSVTLGVWTQVVASFTNGTEKFYINGALVKTANITGDPTTLVSPPPVAIGNELPKSAYNFADPNSPNAYYGGNYFMGSIDDVHLYNKVLSDTEVKSLYTMEQP</sequence>
<dbReference type="PANTHER" id="PTHR47635:SF2">
    <property type="entry name" value="LAMG-LIKE JELLYROLL FOLD DOMAIN-CONTAINING PROTEIN"/>
    <property type="match status" value="1"/>
</dbReference>
<dbReference type="SMART" id="SM00560">
    <property type="entry name" value="LamGL"/>
    <property type="match status" value="1"/>
</dbReference>
<dbReference type="Gene3D" id="1.20.1270.90">
    <property type="entry name" value="AF1782-like"/>
    <property type="match status" value="1"/>
</dbReference>
<dbReference type="Pfam" id="PF13385">
    <property type="entry name" value="Laminin_G_3"/>
    <property type="match status" value="1"/>
</dbReference>
<dbReference type="OrthoDB" id="9814380at2"/>
<gene>
    <name evidence="1" type="ORF">MgSA37_03897</name>
</gene>
<dbReference type="GO" id="GO:0004553">
    <property type="term" value="F:hydrolase activity, hydrolyzing O-glycosyl compounds"/>
    <property type="evidence" value="ECO:0007669"/>
    <property type="project" value="UniProtKB-ARBA"/>
</dbReference>
<reference evidence="1 2" key="1">
    <citation type="submission" date="2015-12" db="EMBL/GenBank/DDBJ databases">
        <title>Genome sequence of Mucilaginibacter gotjawali.</title>
        <authorList>
            <person name="Lee J.S."/>
            <person name="Lee K.C."/>
            <person name="Kim K.K."/>
            <person name="Lee B.W."/>
        </authorList>
    </citation>
    <scope>NUCLEOTIDE SEQUENCE [LARGE SCALE GENOMIC DNA]</scope>
    <source>
        <strain evidence="1 2">SA3-7</strain>
    </source>
</reference>
<dbReference type="PROSITE" id="PS51257">
    <property type="entry name" value="PROKAR_LIPOPROTEIN"/>
    <property type="match status" value="1"/>
</dbReference>
<dbReference type="SUPFAM" id="SSF49899">
    <property type="entry name" value="Concanavalin A-like lectins/glucanases"/>
    <property type="match status" value="1"/>
</dbReference>
<keyword evidence="2" id="KW-1185">Reference proteome</keyword>
<name>A0A110B3P8_9SPHI</name>
<dbReference type="GO" id="GO:0005975">
    <property type="term" value="P:carbohydrate metabolic process"/>
    <property type="evidence" value="ECO:0007669"/>
    <property type="project" value="UniProtKB-ARBA"/>
</dbReference>
<dbReference type="PANTHER" id="PTHR47635">
    <property type="entry name" value="CUB DOMAIN-CONTAINING PROTEIN"/>
    <property type="match status" value="1"/>
</dbReference>
<dbReference type="Proteomes" id="UP000218263">
    <property type="component" value="Chromosome"/>
</dbReference>
<dbReference type="EMBL" id="AP017313">
    <property type="protein sequence ID" value="BAU55705.1"/>
    <property type="molecule type" value="Genomic_DNA"/>
</dbReference>
<proteinExistence type="predicted"/>
<dbReference type="InterPro" id="IPR006558">
    <property type="entry name" value="LamG-like"/>
</dbReference>
<dbReference type="AlphaFoldDB" id="A0A110B3P8"/>
<evidence type="ECO:0000313" key="1">
    <source>
        <dbReference type="EMBL" id="BAU55705.1"/>
    </source>
</evidence>
<dbReference type="InterPro" id="IPR013320">
    <property type="entry name" value="ConA-like_dom_sf"/>
</dbReference>
<dbReference type="RefSeq" id="WP_096354128.1">
    <property type="nucleotide sequence ID" value="NZ_AP017313.1"/>
</dbReference>
<accession>A0A110B3P8</accession>
<organism evidence="1 2">
    <name type="scientific">Mucilaginibacter gotjawali</name>
    <dbReference type="NCBI Taxonomy" id="1550579"/>
    <lineage>
        <taxon>Bacteria</taxon>
        <taxon>Pseudomonadati</taxon>
        <taxon>Bacteroidota</taxon>
        <taxon>Sphingobacteriia</taxon>
        <taxon>Sphingobacteriales</taxon>
        <taxon>Sphingobacteriaceae</taxon>
        <taxon>Mucilaginibacter</taxon>
    </lineage>
</organism>
<dbReference type="Gene3D" id="2.60.120.200">
    <property type="match status" value="1"/>
</dbReference>
<evidence type="ECO:0000313" key="2">
    <source>
        <dbReference type="Proteomes" id="UP000218263"/>
    </source>
</evidence>
<protein>
    <submittedName>
        <fullName evidence="1">Uncharacterized protein</fullName>
    </submittedName>
</protein>
<dbReference type="KEGG" id="mgot:MgSA37_03897"/>